<sequence>MWALPAQVRILPLTLFGNTFLLFNPLISSYKYDIKLMHEI</sequence>
<dbReference type="Proteomes" id="UP001163603">
    <property type="component" value="Chromosome 7"/>
</dbReference>
<organism evidence="1 2">
    <name type="scientific">Pistacia integerrima</name>
    <dbReference type="NCBI Taxonomy" id="434235"/>
    <lineage>
        <taxon>Eukaryota</taxon>
        <taxon>Viridiplantae</taxon>
        <taxon>Streptophyta</taxon>
        <taxon>Embryophyta</taxon>
        <taxon>Tracheophyta</taxon>
        <taxon>Spermatophyta</taxon>
        <taxon>Magnoliopsida</taxon>
        <taxon>eudicotyledons</taxon>
        <taxon>Gunneridae</taxon>
        <taxon>Pentapetalae</taxon>
        <taxon>rosids</taxon>
        <taxon>malvids</taxon>
        <taxon>Sapindales</taxon>
        <taxon>Anacardiaceae</taxon>
        <taxon>Pistacia</taxon>
    </lineage>
</organism>
<gene>
    <name evidence="1" type="ORF">Pint_25174</name>
</gene>
<evidence type="ECO:0000313" key="1">
    <source>
        <dbReference type="EMBL" id="KAJ0035393.1"/>
    </source>
</evidence>
<reference evidence="2" key="1">
    <citation type="journal article" date="2023" name="G3 (Bethesda)">
        <title>Genome assembly and association tests identify interacting loci associated with vigor, precocity, and sex in interspecific pistachio rootstocks.</title>
        <authorList>
            <person name="Palmer W."/>
            <person name="Jacygrad E."/>
            <person name="Sagayaradj S."/>
            <person name="Cavanaugh K."/>
            <person name="Han R."/>
            <person name="Bertier L."/>
            <person name="Beede B."/>
            <person name="Kafkas S."/>
            <person name="Golino D."/>
            <person name="Preece J."/>
            <person name="Michelmore R."/>
        </authorList>
    </citation>
    <scope>NUCLEOTIDE SEQUENCE [LARGE SCALE GENOMIC DNA]</scope>
</reference>
<accession>A0ACC0YF11</accession>
<protein>
    <submittedName>
        <fullName evidence="1">Uncharacterized protein</fullName>
    </submittedName>
</protein>
<proteinExistence type="predicted"/>
<name>A0ACC0YF11_9ROSI</name>
<keyword evidence="2" id="KW-1185">Reference proteome</keyword>
<dbReference type="EMBL" id="CM047742">
    <property type="protein sequence ID" value="KAJ0035393.1"/>
    <property type="molecule type" value="Genomic_DNA"/>
</dbReference>
<comment type="caution">
    <text evidence="1">The sequence shown here is derived from an EMBL/GenBank/DDBJ whole genome shotgun (WGS) entry which is preliminary data.</text>
</comment>
<evidence type="ECO:0000313" key="2">
    <source>
        <dbReference type="Proteomes" id="UP001163603"/>
    </source>
</evidence>